<comment type="caution">
    <text evidence="2">The sequence shown here is derived from an EMBL/GenBank/DDBJ whole genome shotgun (WGS) entry which is preliminary data.</text>
</comment>
<name>A0ABQ2QKC9_9ACTN</name>
<keyword evidence="3" id="KW-1185">Reference proteome</keyword>
<protein>
    <submittedName>
        <fullName evidence="2">Uncharacterized protein</fullName>
    </submittedName>
</protein>
<feature type="region of interest" description="Disordered" evidence="1">
    <location>
        <begin position="1"/>
        <end position="24"/>
    </location>
</feature>
<proteinExistence type="predicted"/>
<organism evidence="2 3">
    <name type="scientific">Streptosporangium pseudovulgare</name>
    <dbReference type="NCBI Taxonomy" id="35765"/>
    <lineage>
        <taxon>Bacteria</taxon>
        <taxon>Bacillati</taxon>
        <taxon>Actinomycetota</taxon>
        <taxon>Actinomycetes</taxon>
        <taxon>Streptosporangiales</taxon>
        <taxon>Streptosporangiaceae</taxon>
        <taxon>Streptosporangium</taxon>
    </lineage>
</organism>
<evidence type="ECO:0000313" key="2">
    <source>
        <dbReference type="EMBL" id="GGP82007.1"/>
    </source>
</evidence>
<accession>A0ABQ2QKC9</accession>
<sequence length="91" mass="10524">MPFSCRSRAPFRVPGTGTPDWTRIAGEAPFGKRWEDTMATMIDRIRRYLAGPQGRRTVERVKVMARDPRNQQRARELMARLRGNRAAGPRR</sequence>
<dbReference type="EMBL" id="BMQJ01000002">
    <property type="protein sequence ID" value="GGP82007.1"/>
    <property type="molecule type" value="Genomic_DNA"/>
</dbReference>
<reference evidence="3" key="1">
    <citation type="journal article" date="2019" name="Int. J. Syst. Evol. Microbiol.">
        <title>The Global Catalogue of Microorganisms (GCM) 10K type strain sequencing project: providing services to taxonomists for standard genome sequencing and annotation.</title>
        <authorList>
            <consortium name="The Broad Institute Genomics Platform"/>
            <consortium name="The Broad Institute Genome Sequencing Center for Infectious Disease"/>
            <person name="Wu L."/>
            <person name="Ma J."/>
        </authorList>
    </citation>
    <scope>NUCLEOTIDE SEQUENCE [LARGE SCALE GENOMIC DNA]</scope>
    <source>
        <strain evidence="3">JCM 3115</strain>
    </source>
</reference>
<evidence type="ECO:0000313" key="3">
    <source>
        <dbReference type="Proteomes" id="UP000611554"/>
    </source>
</evidence>
<gene>
    <name evidence="2" type="ORF">GCM10010140_08350</name>
</gene>
<evidence type="ECO:0000256" key="1">
    <source>
        <dbReference type="SAM" id="MobiDB-lite"/>
    </source>
</evidence>
<dbReference type="Proteomes" id="UP000611554">
    <property type="component" value="Unassembled WGS sequence"/>
</dbReference>